<evidence type="ECO:0000256" key="2">
    <source>
        <dbReference type="SAM" id="Coils"/>
    </source>
</evidence>
<evidence type="ECO:0000313" key="4">
    <source>
        <dbReference type="EMBL" id="BCB28065.1"/>
    </source>
</evidence>
<accession>A0A6F8VH23</accession>
<gene>
    <name evidence="4" type="ORF">SKTS_29510</name>
</gene>
<dbReference type="RefSeq" id="WP_173066814.1">
    <property type="nucleotide sequence ID" value="NZ_AP022853.1"/>
</dbReference>
<dbReference type="Proteomes" id="UP000502260">
    <property type="component" value="Chromosome"/>
</dbReference>
<dbReference type="KEGG" id="slac:SKTS_29510"/>
<keyword evidence="5" id="KW-1185">Reference proteome</keyword>
<sequence>MKRWLIVTVAQRHFVPLAHLWEREGVRETSMKRSLMLVLMATWLAAAAAQAAEVPAVLQWSQRVELSNPVSGVVQTVNVKPGDRVKKGQSLLQLDDRIYAARAEEAAAAVARQKDEAAEAQRDLKRVQELYDRSVISTTELDQAKLRNARAAAQFREAQARYKQEAKNRADSVLRAPFDALIVARMAEPGQAVAAGLQPQALLALAKAGEMIAHAQVGEDQLNSLKVGGEVNVSVGQLHFRGRITLLGLEPAARDKNGSPLYALEVLFAPGENVLRAGGQASLALSGR</sequence>
<protein>
    <recommendedName>
        <fullName evidence="3">CzcB-like barrel-sandwich hybrid domain-containing protein</fullName>
    </recommendedName>
</protein>
<keyword evidence="2" id="KW-0175">Coiled coil</keyword>
<evidence type="ECO:0000259" key="3">
    <source>
        <dbReference type="Pfam" id="PF25973"/>
    </source>
</evidence>
<name>A0A6F8VH23_9PROT</name>
<dbReference type="PANTHER" id="PTHR30469">
    <property type="entry name" value="MULTIDRUG RESISTANCE PROTEIN MDTA"/>
    <property type="match status" value="1"/>
</dbReference>
<dbReference type="SUPFAM" id="SSF111369">
    <property type="entry name" value="HlyD-like secretion proteins"/>
    <property type="match status" value="1"/>
</dbReference>
<dbReference type="Pfam" id="PF25973">
    <property type="entry name" value="BSH_CzcB"/>
    <property type="match status" value="1"/>
</dbReference>
<evidence type="ECO:0000256" key="1">
    <source>
        <dbReference type="ARBA" id="ARBA00009477"/>
    </source>
</evidence>
<dbReference type="PANTHER" id="PTHR30469:SF15">
    <property type="entry name" value="HLYD FAMILY OF SECRETION PROTEINS"/>
    <property type="match status" value="1"/>
</dbReference>
<feature type="coiled-coil region" evidence="2">
    <location>
        <begin position="100"/>
        <end position="168"/>
    </location>
</feature>
<dbReference type="InterPro" id="IPR058647">
    <property type="entry name" value="BSH_CzcB-like"/>
</dbReference>
<organism evidence="4 5">
    <name type="scientific">Sulfurimicrobium lacus</name>
    <dbReference type="NCBI Taxonomy" id="2715678"/>
    <lineage>
        <taxon>Bacteria</taxon>
        <taxon>Pseudomonadati</taxon>
        <taxon>Pseudomonadota</taxon>
        <taxon>Betaproteobacteria</taxon>
        <taxon>Nitrosomonadales</taxon>
        <taxon>Sulfuricellaceae</taxon>
        <taxon>Sulfurimicrobium</taxon>
    </lineage>
</organism>
<dbReference type="EMBL" id="AP022853">
    <property type="protein sequence ID" value="BCB28065.1"/>
    <property type="molecule type" value="Genomic_DNA"/>
</dbReference>
<dbReference type="GO" id="GO:1990281">
    <property type="term" value="C:efflux pump complex"/>
    <property type="evidence" value="ECO:0007669"/>
    <property type="project" value="TreeGrafter"/>
</dbReference>
<dbReference type="Gene3D" id="2.40.30.170">
    <property type="match status" value="1"/>
</dbReference>
<proteinExistence type="inferred from homology"/>
<dbReference type="Gene3D" id="2.40.50.100">
    <property type="match status" value="1"/>
</dbReference>
<dbReference type="AlphaFoldDB" id="A0A6F8VH23"/>
<evidence type="ECO:0000313" key="5">
    <source>
        <dbReference type="Proteomes" id="UP000502260"/>
    </source>
</evidence>
<comment type="similarity">
    <text evidence="1">Belongs to the membrane fusion protein (MFP) (TC 8.A.1) family.</text>
</comment>
<dbReference type="InterPro" id="IPR006143">
    <property type="entry name" value="RND_pump_MFP"/>
</dbReference>
<dbReference type="NCBIfam" id="TIGR01730">
    <property type="entry name" value="RND_mfp"/>
    <property type="match status" value="1"/>
</dbReference>
<dbReference type="Gene3D" id="1.10.287.470">
    <property type="entry name" value="Helix hairpin bin"/>
    <property type="match status" value="1"/>
</dbReference>
<reference evidence="5" key="1">
    <citation type="submission" date="2020-03" db="EMBL/GenBank/DDBJ databases">
        <title>Complete genome sequence of sulfur-oxidizing bacterium skT11.</title>
        <authorList>
            <person name="Kanda M."/>
            <person name="Kojima H."/>
            <person name="Fukui M."/>
        </authorList>
    </citation>
    <scope>NUCLEOTIDE SEQUENCE [LARGE SCALE GENOMIC DNA]</scope>
    <source>
        <strain evidence="5">skT11</strain>
    </source>
</reference>
<feature type="domain" description="CzcB-like barrel-sandwich hybrid" evidence="3">
    <location>
        <begin position="66"/>
        <end position="195"/>
    </location>
</feature>
<dbReference type="GO" id="GO:0015562">
    <property type="term" value="F:efflux transmembrane transporter activity"/>
    <property type="evidence" value="ECO:0007669"/>
    <property type="project" value="TreeGrafter"/>
</dbReference>